<sequence>MRLSTFTLLLAFCLLSLGLTSFAKASENVEQSESIDMSEPPFYMSSYDEFHDLQPEQKEFYLEKFLPLVNTKIPSLEKVSKEKLQEASEWHETWNSLRKKLYESCQDSSLKDSCEQIAEVRIKALNLFANQKEENRKADEEEEAAAKK</sequence>
<keyword evidence="3" id="KW-1185">Reference proteome</keyword>
<evidence type="ECO:0000313" key="2">
    <source>
        <dbReference type="EMBL" id="MDG0816916.1"/>
    </source>
</evidence>
<protein>
    <recommendedName>
        <fullName evidence="4">Lysozyme inhibitor LprI N-terminal domain-containing protein</fullName>
    </recommendedName>
</protein>
<dbReference type="EMBL" id="JANRMI010000003">
    <property type="protein sequence ID" value="MDG0816916.1"/>
    <property type="molecule type" value="Genomic_DNA"/>
</dbReference>
<feature type="chain" id="PRO_5045132897" description="Lysozyme inhibitor LprI N-terminal domain-containing protein" evidence="1">
    <location>
        <begin position="26"/>
        <end position="148"/>
    </location>
</feature>
<gene>
    <name evidence="2" type="ORF">NWE73_11110</name>
</gene>
<feature type="signal peptide" evidence="1">
    <location>
        <begin position="1"/>
        <end position="25"/>
    </location>
</feature>
<evidence type="ECO:0000256" key="1">
    <source>
        <dbReference type="SAM" id="SignalP"/>
    </source>
</evidence>
<organism evidence="2 3">
    <name type="scientific">Bdellovibrio svalbardensis</name>
    <dbReference type="NCBI Taxonomy" id="2972972"/>
    <lineage>
        <taxon>Bacteria</taxon>
        <taxon>Pseudomonadati</taxon>
        <taxon>Bdellovibrionota</taxon>
        <taxon>Bdellovibrionia</taxon>
        <taxon>Bdellovibrionales</taxon>
        <taxon>Pseudobdellovibrionaceae</taxon>
        <taxon>Bdellovibrio</taxon>
    </lineage>
</organism>
<name>A0ABT6DM77_9BACT</name>
<accession>A0ABT6DM77</accession>
<reference evidence="2" key="1">
    <citation type="submission" date="2022-08" db="EMBL/GenBank/DDBJ databases">
        <title>Novel Bdellovibrio Species Isolated from Svalbard: Designation Bdellovibrio svalbardensis.</title>
        <authorList>
            <person name="Mitchell R.J."/>
            <person name="Choi S.Y."/>
        </authorList>
    </citation>
    <scope>NUCLEOTIDE SEQUENCE</scope>
    <source>
        <strain evidence="2">PAP01</strain>
    </source>
</reference>
<dbReference type="Proteomes" id="UP001152321">
    <property type="component" value="Unassembled WGS sequence"/>
</dbReference>
<evidence type="ECO:0000313" key="3">
    <source>
        <dbReference type="Proteomes" id="UP001152321"/>
    </source>
</evidence>
<dbReference type="RefSeq" id="WP_277578393.1">
    <property type="nucleotide sequence ID" value="NZ_JANRMI010000003.1"/>
</dbReference>
<proteinExistence type="predicted"/>
<comment type="caution">
    <text evidence="2">The sequence shown here is derived from an EMBL/GenBank/DDBJ whole genome shotgun (WGS) entry which is preliminary data.</text>
</comment>
<evidence type="ECO:0008006" key="4">
    <source>
        <dbReference type="Google" id="ProtNLM"/>
    </source>
</evidence>
<keyword evidence="1" id="KW-0732">Signal</keyword>